<feature type="transmembrane region" description="Helical" evidence="6">
    <location>
        <begin position="113"/>
        <end position="134"/>
    </location>
</feature>
<dbReference type="GO" id="GO:0016020">
    <property type="term" value="C:membrane"/>
    <property type="evidence" value="ECO:0007669"/>
    <property type="project" value="UniProtKB-SubCell"/>
</dbReference>
<gene>
    <name evidence="8" type="ORF">BJN34_34305</name>
</gene>
<dbReference type="InterPro" id="IPR011701">
    <property type="entry name" value="MFS"/>
</dbReference>
<feature type="transmembrane region" description="Helical" evidence="6">
    <location>
        <begin position="56"/>
        <end position="80"/>
    </location>
</feature>
<feature type="domain" description="Major facilitator superfamily (MFS) profile" evidence="7">
    <location>
        <begin position="21"/>
        <end position="435"/>
    </location>
</feature>
<keyword evidence="3 6" id="KW-0812">Transmembrane</keyword>
<sequence>MIREPHRAPARQRSAVSQWALVATLTLVTMLAQIDKNILVLMVGPIQREFGVGDIQISYLIGAAFAISNIAVGLPAGWLADRYNRRVIVAVGVLVWSVAVAANAAAAAFITLVVARIVVGGAEALIPPSSYSLIRDGVDDQRRARALSVYTMALMLGTGLSLVLGGPMLHWIASAGIRTIPLIGEVPPWQMTLLLIGVAGLPVGLLIFLNRDPGRQLSEAHGGKPSTRAALRHLADNKFLFVPLLAFAVCNAMITYGLGAWIPTIVARRFQLGMGEIGLMQGGLLLTMGPLGLWLAGLAMDARACANRLSGAALVGLVVSIAVPSLAVLLCMAGTPTAFWLLDAMVVLFSWTFMAVTSTIVARKVPTTAVGLVMAIVLVLNGLIGQGLSPTLIALAGKHLFDAGPDALAHGMALVFACAGVLAVAASGWMYRSLLHAEADGGLSATPAQIPSR</sequence>
<evidence type="ECO:0000313" key="8">
    <source>
        <dbReference type="EMBL" id="AQV98953.1"/>
    </source>
</evidence>
<dbReference type="EMBL" id="CP017758">
    <property type="protein sequence ID" value="AQV98953.1"/>
    <property type="molecule type" value="Genomic_DNA"/>
</dbReference>
<evidence type="ECO:0000256" key="2">
    <source>
        <dbReference type="ARBA" id="ARBA00022448"/>
    </source>
</evidence>
<keyword evidence="2" id="KW-0813">Transport</keyword>
<dbReference type="SUPFAM" id="SSF103473">
    <property type="entry name" value="MFS general substrate transporter"/>
    <property type="match status" value="1"/>
</dbReference>
<name>A0A1U9V234_CUPNE</name>
<dbReference type="Gene3D" id="1.20.1250.20">
    <property type="entry name" value="MFS general substrate transporter like domains"/>
    <property type="match status" value="1"/>
</dbReference>
<evidence type="ECO:0000256" key="3">
    <source>
        <dbReference type="ARBA" id="ARBA00022692"/>
    </source>
</evidence>
<feature type="transmembrane region" description="Helical" evidence="6">
    <location>
        <begin position="312"/>
        <end position="335"/>
    </location>
</feature>
<dbReference type="PROSITE" id="PS50850">
    <property type="entry name" value="MFS"/>
    <property type="match status" value="1"/>
</dbReference>
<dbReference type="InterPro" id="IPR044770">
    <property type="entry name" value="MFS_spinster-like"/>
</dbReference>
<evidence type="ECO:0000313" key="9">
    <source>
        <dbReference type="Proteomes" id="UP000189627"/>
    </source>
</evidence>
<dbReference type="PANTHER" id="PTHR23505:SF79">
    <property type="entry name" value="PROTEIN SPINSTER"/>
    <property type="match status" value="1"/>
</dbReference>
<keyword evidence="5 6" id="KW-0472">Membrane</keyword>
<feature type="transmembrane region" description="Helical" evidence="6">
    <location>
        <begin position="408"/>
        <end position="431"/>
    </location>
</feature>
<feature type="transmembrane region" description="Helical" evidence="6">
    <location>
        <begin position="369"/>
        <end position="388"/>
    </location>
</feature>
<dbReference type="Proteomes" id="UP000189627">
    <property type="component" value="Chromosome 2"/>
</dbReference>
<proteinExistence type="predicted"/>
<dbReference type="GO" id="GO:0022857">
    <property type="term" value="F:transmembrane transporter activity"/>
    <property type="evidence" value="ECO:0007669"/>
    <property type="project" value="InterPro"/>
</dbReference>
<dbReference type="OrthoDB" id="6057322at2"/>
<dbReference type="Pfam" id="PF07690">
    <property type="entry name" value="MFS_1"/>
    <property type="match status" value="1"/>
</dbReference>
<organism evidence="8 9">
    <name type="scientific">Cupriavidus necator</name>
    <name type="common">Alcaligenes eutrophus</name>
    <name type="synonym">Ralstonia eutropha</name>
    <dbReference type="NCBI Taxonomy" id="106590"/>
    <lineage>
        <taxon>Bacteria</taxon>
        <taxon>Pseudomonadati</taxon>
        <taxon>Pseudomonadota</taxon>
        <taxon>Betaproteobacteria</taxon>
        <taxon>Burkholderiales</taxon>
        <taxon>Burkholderiaceae</taxon>
        <taxon>Cupriavidus</taxon>
    </lineage>
</organism>
<evidence type="ECO:0000256" key="4">
    <source>
        <dbReference type="ARBA" id="ARBA00022989"/>
    </source>
</evidence>
<evidence type="ECO:0000256" key="6">
    <source>
        <dbReference type="SAM" id="Phobius"/>
    </source>
</evidence>
<feature type="transmembrane region" description="Helical" evidence="6">
    <location>
        <begin position="341"/>
        <end position="362"/>
    </location>
</feature>
<dbReference type="AlphaFoldDB" id="A0A1U9V234"/>
<accession>A0A1U9V234</accession>
<feature type="transmembrane region" description="Helical" evidence="6">
    <location>
        <begin position="146"/>
        <end position="169"/>
    </location>
</feature>
<dbReference type="KEGG" id="cuh:BJN34_34305"/>
<evidence type="ECO:0000259" key="7">
    <source>
        <dbReference type="PROSITE" id="PS50850"/>
    </source>
</evidence>
<dbReference type="PANTHER" id="PTHR23505">
    <property type="entry name" value="SPINSTER"/>
    <property type="match status" value="1"/>
</dbReference>
<dbReference type="InterPro" id="IPR036259">
    <property type="entry name" value="MFS_trans_sf"/>
</dbReference>
<protein>
    <submittedName>
        <fullName evidence="8">MFS transporter</fullName>
    </submittedName>
</protein>
<keyword evidence="4 6" id="KW-1133">Transmembrane helix</keyword>
<evidence type="ECO:0000256" key="5">
    <source>
        <dbReference type="ARBA" id="ARBA00023136"/>
    </source>
</evidence>
<feature type="transmembrane region" description="Helical" evidence="6">
    <location>
        <begin position="87"/>
        <end position="107"/>
    </location>
</feature>
<evidence type="ECO:0000256" key="1">
    <source>
        <dbReference type="ARBA" id="ARBA00004141"/>
    </source>
</evidence>
<feature type="transmembrane region" description="Helical" evidence="6">
    <location>
        <begin position="189"/>
        <end position="209"/>
    </location>
</feature>
<feature type="transmembrane region" description="Helical" evidence="6">
    <location>
        <begin position="239"/>
        <end position="262"/>
    </location>
</feature>
<feature type="transmembrane region" description="Helical" evidence="6">
    <location>
        <begin position="282"/>
        <end position="300"/>
    </location>
</feature>
<reference evidence="9" key="1">
    <citation type="submission" date="2017-02" db="EMBL/GenBank/DDBJ databases">
        <title>Complete genome sequence of Cupriavidus necator strain NH9, a 3-chlorobenzoate degrader.</title>
        <authorList>
            <person name="Moriuchi R."/>
            <person name="Dohra H."/>
            <person name="Ogawa N."/>
        </authorList>
    </citation>
    <scope>NUCLEOTIDE SEQUENCE [LARGE SCALE GENOMIC DNA]</scope>
    <source>
        <strain evidence="9">NH9</strain>
    </source>
</reference>
<dbReference type="InterPro" id="IPR020846">
    <property type="entry name" value="MFS_dom"/>
</dbReference>
<comment type="subcellular location">
    <subcellularLocation>
        <location evidence="1">Membrane</location>
        <topology evidence="1">Multi-pass membrane protein</topology>
    </subcellularLocation>
</comment>